<dbReference type="Gene3D" id="3.30.590.10">
    <property type="entry name" value="Glutamine synthetase/guanido kinase, catalytic domain"/>
    <property type="match status" value="1"/>
</dbReference>
<sequence length="189" mass="21221">RGAEAPWQENDGHGSIRFKEGYQRASPADALEGLRSEICNVLSDAFHLRLDAHHHEVATAGQCEINIRYAPLIAMADAIMTMKMVIKRTAQQFNRVATFMPKPLYGDNGSGMHTHQSLWKDGRNTFYDPDEPYAEVSQTCRYYIGGLMEHSRALTAITNPTTNSYRRLVPGYEAPVFIAWARGNRSANC</sequence>
<name>T0ZDT9_9ZZZZ</name>
<comment type="similarity">
    <text evidence="2">Belongs to the glutamine synthetase family.</text>
</comment>
<evidence type="ECO:0000256" key="4">
    <source>
        <dbReference type="ARBA" id="ARBA00030668"/>
    </source>
</evidence>
<evidence type="ECO:0000256" key="1">
    <source>
        <dbReference type="ARBA" id="ARBA00004496"/>
    </source>
</evidence>
<organism evidence="6">
    <name type="scientific">mine drainage metagenome</name>
    <dbReference type="NCBI Taxonomy" id="410659"/>
    <lineage>
        <taxon>unclassified sequences</taxon>
        <taxon>metagenomes</taxon>
        <taxon>ecological metagenomes</taxon>
    </lineage>
</organism>
<protein>
    <recommendedName>
        <fullName evidence="4">Glutamate--ammonia ligase</fullName>
    </recommendedName>
</protein>
<dbReference type="GO" id="GO:0006542">
    <property type="term" value="P:glutamine biosynthetic process"/>
    <property type="evidence" value="ECO:0007669"/>
    <property type="project" value="TreeGrafter"/>
</dbReference>
<dbReference type="InterPro" id="IPR014746">
    <property type="entry name" value="Gln_synth/guanido_kin_cat_dom"/>
</dbReference>
<dbReference type="SUPFAM" id="SSF55931">
    <property type="entry name" value="Glutamine synthetase/guanido kinase"/>
    <property type="match status" value="1"/>
</dbReference>
<dbReference type="GO" id="GO:0004356">
    <property type="term" value="F:glutamine synthetase activity"/>
    <property type="evidence" value="ECO:0007669"/>
    <property type="project" value="InterPro"/>
</dbReference>
<gene>
    <name evidence="6" type="ORF">B2A_09999</name>
</gene>
<dbReference type="SMART" id="SM01230">
    <property type="entry name" value="Gln-synt_C"/>
    <property type="match status" value="1"/>
</dbReference>
<evidence type="ECO:0000256" key="3">
    <source>
        <dbReference type="ARBA" id="ARBA00022490"/>
    </source>
</evidence>
<dbReference type="PANTHER" id="PTHR43407">
    <property type="entry name" value="GLUTAMINE SYNTHETASE"/>
    <property type="match status" value="1"/>
</dbReference>
<dbReference type="EMBL" id="AUZZ01007218">
    <property type="protein sequence ID" value="EQD43163.1"/>
    <property type="molecule type" value="Genomic_DNA"/>
</dbReference>
<dbReference type="Pfam" id="PF00120">
    <property type="entry name" value="Gln-synt_C"/>
    <property type="match status" value="1"/>
</dbReference>
<dbReference type="GO" id="GO:0005737">
    <property type="term" value="C:cytoplasm"/>
    <property type="evidence" value="ECO:0007669"/>
    <property type="project" value="UniProtKB-SubCell"/>
</dbReference>
<dbReference type="PROSITE" id="PS51987">
    <property type="entry name" value="GS_CATALYTIC"/>
    <property type="match status" value="1"/>
</dbReference>
<keyword evidence="3" id="KW-0963">Cytoplasm</keyword>
<accession>T0ZDT9</accession>
<dbReference type="InterPro" id="IPR027303">
    <property type="entry name" value="Gln_synth_gly_rich_site"/>
</dbReference>
<dbReference type="AlphaFoldDB" id="T0ZDT9"/>
<comment type="subcellular location">
    <subcellularLocation>
        <location evidence="1">Cytoplasm</location>
    </subcellularLocation>
</comment>
<reference evidence="6" key="2">
    <citation type="journal article" date="2014" name="ISME J.">
        <title>Microbial stratification in low pH oxic and suboxic macroscopic growths along an acid mine drainage.</title>
        <authorList>
            <person name="Mendez-Garcia C."/>
            <person name="Mesa V."/>
            <person name="Sprenger R.R."/>
            <person name="Richter M."/>
            <person name="Diez M.S."/>
            <person name="Solano J."/>
            <person name="Bargiela R."/>
            <person name="Golyshina O.V."/>
            <person name="Manteca A."/>
            <person name="Ramos J.L."/>
            <person name="Gallego J.R."/>
            <person name="Llorente I."/>
            <person name="Martins Dos Santos V.A."/>
            <person name="Jensen O.N."/>
            <person name="Pelaez A.I."/>
            <person name="Sanchez J."/>
            <person name="Ferrer M."/>
        </authorList>
    </citation>
    <scope>NUCLEOTIDE SEQUENCE</scope>
</reference>
<dbReference type="PROSITE" id="PS00181">
    <property type="entry name" value="GLNA_ATP"/>
    <property type="match status" value="1"/>
</dbReference>
<evidence type="ECO:0000259" key="5">
    <source>
        <dbReference type="PROSITE" id="PS51987"/>
    </source>
</evidence>
<feature type="non-terminal residue" evidence="6">
    <location>
        <position position="1"/>
    </location>
</feature>
<dbReference type="GO" id="GO:0016020">
    <property type="term" value="C:membrane"/>
    <property type="evidence" value="ECO:0007669"/>
    <property type="project" value="TreeGrafter"/>
</dbReference>
<reference evidence="6" key="1">
    <citation type="submission" date="2013-08" db="EMBL/GenBank/DDBJ databases">
        <authorList>
            <person name="Mendez C."/>
            <person name="Richter M."/>
            <person name="Ferrer M."/>
            <person name="Sanchez J."/>
        </authorList>
    </citation>
    <scope>NUCLEOTIDE SEQUENCE</scope>
</reference>
<dbReference type="PANTHER" id="PTHR43407:SF1">
    <property type="entry name" value="LENGSIN"/>
    <property type="match status" value="1"/>
</dbReference>
<evidence type="ECO:0000256" key="2">
    <source>
        <dbReference type="ARBA" id="ARBA00009897"/>
    </source>
</evidence>
<dbReference type="InterPro" id="IPR008146">
    <property type="entry name" value="Gln_synth_cat_dom"/>
</dbReference>
<comment type="caution">
    <text evidence="6">The sequence shown here is derived from an EMBL/GenBank/DDBJ whole genome shotgun (WGS) entry which is preliminary data.</text>
</comment>
<dbReference type="GO" id="GO:0019740">
    <property type="term" value="P:nitrogen utilization"/>
    <property type="evidence" value="ECO:0007669"/>
    <property type="project" value="TreeGrafter"/>
</dbReference>
<evidence type="ECO:0000313" key="6">
    <source>
        <dbReference type="EMBL" id="EQD43163.1"/>
    </source>
</evidence>
<feature type="domain" description="GS catalytic" evidence="5">
    <location>
        <begin position="1"/>
        <end position="189"/>
    </location>
</feature>
<feature type="non-terminal residue" evidence="6">
    <location>
        <position position="189"/>
    </location>
</feature>
<proteinExistence type="inferred from homology"/>